<dbReference type="Pfam" id="PF00800">
    <property type="entry name" value="PDT"/>
    <property type="match status" value="1"/>
</dbReference>
<comment type="caution">
    <text evidence="8">The sequence shown here is derived from an EMBL/GenBank/DDBJ whole genome shotgun (WGS) entry which is preliminary data.</text>
</comment>
<dbReference type="PANTHER" id="PTHR21022:SF26">
    <property type="entry name" value="AROGENATE DEHYDRATASE_PREPHENATE DEHYDRATASE 2, CHLOROPLASTIC-LIKE"/>
    <property type="match status" value="1"/>
</dbReference>
<dbReference type="PANTHER" id="PTHR21022">
    <property type="entry name" value="PREPHENATE DEHYDRATASE P PROTEIN"/>
    <property type="match status" value="1"/>
</dbReference>
<evidence type="ECO:0000259" key="7">
    <source>
        <dbReference type="PROSITE" id="PS51171"/>
    </source>
</evidence>
<comment type="pathway">
    <text evidence="5">Amino-acid biosynthesis.</text>
</comment>
<dbReference type="SUPFAM" id="SSF55021">
    <property type="entry name" value="ACT-like"/>
    <property type="match status" value="1"/>
</dbReference>
<evidence type="ECO:0000256" key="3">
    <source>
        <dbReference type="ARBA" id="ARBA00023222"/>
    </source>
</evidence>
<dbReference type="EMBL" id="JBBWWR010000004">
    <property type="protein sequence ID" value="KAK8968182.1"/>
    <property type="molecule type" value="Genomic_DNA"/>
</dbReference>
<dbReference type="Proteomes" id="UP001412067">
    <property type="component" value="Unassembled WGS sequence"/>
</dbReference>
<keyword evidence="9" id="KW-1185">Reference proteome</keyword>
<sequence length="536" mass="56952">MAVRIGRPLGRLDLSIPPQQEAAGGPVVGTRSLSCPIFGLDPSIGRPSQPSVYPPGGPKTFFPISSRAHKRHTTRVAKIRRAKANTTPLSYLPPSSSSSSTINQTLTPPFVFSARDWTPAISISTLLSPQNTQFLTASMAIGTLYTATNVAAGSAAGSSIAGGKKLRSVSIMANLKQQGKTKEESTLSSSTIHTAELLASRFGLEMAVAGLERLFLQSGAYPPDGLGFGVRRRPIRVAYQGVPGSYCHEAAVASFASASAVEAFASGVRMEDAFSVLESGSADRAIVPSENSIDGPIDRNFDLLLRHPDVRITGEIIVPVNHCLLASPSVCISDLRCIVSHPQALGHCERRLRSLDLEVEEVADAAEAARAVAEDRICDTAVIGSRMAAKEFGLMVLEPSFQDVEGNFNRFLQLGVDQGPVSSDVAGKGNWKTTVAFSLEQGVSGLFEALWIFNSRGVRVTKVDHRPNRANPVRLLNRSGDARVVQFDYIFVVDVEGCESNPAVAAAIERLEETAGFVRVLGSYACMTAAGAGGQT</sequence>
<keyword evidence="1" id="KW-0028">Amino-acid biosynthesis</keyword>
<keyword evidence="4" id="KW-0456">Lyase</keyword>
<keyword evidence="3" id="KW-0584">Phenylalanine biosynthesis</keyword>
<dbReference type="Gene3D" id="3.30.70.260">
    <property type="match status" value="1"/>
</dbReference>
<gene>
    <name evidence="8" type="ORF">KSP40_PGU015300</name>
</gene>
<evidence type="ECO:0000256" key="5">
    <source>
        <dbReference type="ARBA" id="ARBA00029440"/>
    </source>
</evidence>
<evidence type="ECO:0000256" key="6">
    <source>
        <dbReference type="SAM" id="MobiDB-lite"/>
    </source>
</evidence>
<feature type="domain" description="Prephenate dehydratase" evidence="7">
    <location>
        <begin position="236"/>
        <end position="416"/>
    </location>
</feature>
<protein>
    <recommendedName>
        <fullName evidence="7">Prephenate dehydratase domain-containing protein</fullName>
    </recommendedName>
</protein>
<dbReference type="SUPFAM" id="SSF53850">
    <property type="entry name" value="Periplasmic binding protein-like II"/>
    <property type="match status" value="1"/>
</dbReference>
<dbReference type="PROSITE" id="PS51171">
    <property type="entry name" value="PREPHENATE_DEHYDR_3"/>
    <property type="match status" value="1"/>
</dbReference>
<accession>A0ABR2MWD5</accession>
<name>A0ABR2MWD5_9ASPA</name>
<organism evidence="8 9">
    <name type="scientific">Platanthera guangdongensis</name>
    <dbReference type="NCBI Taxonomy" id="2320717"/>
    <lineage>
        <taxon>Eukaryota</taxon>
        <taxon>Viridiplantae</taxon>
        <taxon>Streptophyta</taxon>
        <taxon>Embryophyta</taxon>
        <taxon>Tracheophyta</taxon>
        <taxon>Spermatophyta</taxon>
        <taxon>Magnoliopsida</taxon>
        <taxon>Liliopsida</taxon>
        <taxon>Asparagales</taxon>
        <taxon>Orchidaceae</taxon>
        <taxon>Orchidoideae</taxon>
        <taxon>Orchideae</taxon>
        <taxon>Orchidinae</taxon>
        <taxon>Platanthera</taxon>
    </lineage>
</organism>
<keyword evidence="2" id="KW-0057">Aromatic amino acid biosynthesis</keyword>
<feature type="region of interest" description="Disordered" evidence="6">
    <location>
        <begin position="1"/>
        <end position="28"/>
    </location>
</feature>
<evidence type="ECO:0000313" key="9">
    <source>
        <dbReference type="Proteomes" id="UP001412067"/>
    </source>
</evidence>
<reference evidence="8 9" key="1">
    <citation type="journal article" date="2022" name="Nat. Plants">
        <title>Genomes of leafy and leafless Platanthera orchids illuminate the evolution of mycoheterotrophy.</title>
        <authorList>
            <person name="Li M.H."/>
            <person name="Liu K.W."/>
            <person name="Li Z."/>
            <person name="Lu H.C."/>
            <person name="Ye Q.L."/>
            <person name="Zhang D."/>
            <person name="Wang J.Y."/>
            <person name="Li Y.F."/>
            <person name="Zhong Z.M."/>
            <person name="Liu X."/>
            <person name="Yu X."/>
            <person name="Liu D.K."/>
            <person name="Tu X.D."/>
            <person name="Liu B."/>
            <person name="Hao Y."/>
            <person name="Liao X.Y."/>
            <person name="Jiang Y.T."/>
            <person name="Sun W.H."/>
            <person name="Chen J."/>
            <person name="Chen Y.Q."/>
            <person name="Ai Y."/>
            <person name="Zhai J.W."/>
            <person name="Wu S.S."/>
            <person name="Zhou Z."/>
            <person name="Hsiao Y.Y."/>
            <person name="Wu W.L."/>
            <person name="Chen Y.Y."/>
            <person name="Lin Y.F."/>
            <person name="Hsu J.L."/>
            <person name="Li C.Y."/>
            <person name="Wang Z.W."/>
            <person name="Zhao X."/>
            <person name="Zhong W.Y."/>
            <person name="Ma X.K."/>
            <person name="Ma L."/>
            <person name="Huang J."/>
            <person name="Chen G.Z."/>
            <person name="Huang M.Z."/>
            <person name="Huang L."/>
            <person name="Peng D.H."/>
            <person name="Luo Y.B."/>
            <person name="Zou S.Q."/>
            <person name="Chen S.P."/>
            <person name="Lan S."/>
            <person name="Tsai W.C."/>
            <person name="Van de Peer Y."/>
            <person name="Liu Z.J."/>
        </authorList>
    </citation>
    <scope>NUCLEOTIDE SEQUENCE [LARGE SCALE GENOMIC DNA]</scope>
    <source>
        <strain evidence="8">Lor288</strain>
    </source>
</reference>
<dbReference type="InterPro" id="IPR001086">
    <property type="entry name" value="Preph_deHydtase"/>
</dbReference>
<evidence type="ECO:0000256" key="4">
    <source>
        <dbReference type="ARBA" id="ARBA00023239"/>
    </source>
</evidence>
<proteinExistence type="predicted"/>
<dbReference type="CDD" id="cd04905">
    <property type="entry name" value="ACT_CM-PDT"/>
    <property type="match status" value="1"/>
</dbReference>
<evidence type="ECO:0000256" key="1">
    <source>
        <dbReference type="ARBA" id="ARBA00022605"/>
    </source>
</evidence>
<dbReference type="Gene3D" id="3.40.190.10">
    <property type="entry name" value="Periplasmic binding protein-like II"/>
    <property type="match status" value="2"/>
</dbReference>
<dbReference type="InterPro" id="IPR045865">
    <property type="entry name" value="ACT-like_dom_sf"/>
</dbReference>
<evidence type="ECO:0000256" key="2">
    <source>
        <dbReference type="ARBA" id="ARBA00023141"/>
    </source>
</evidence>
<evidence type="ECO:0000313" key="8">
    <source>
        <dbReference type="EMBL" id="KAK8968182.1"/>
    </source>
</evidence>